<dbReference type="AlphaFoldDB" id="A0A8X6H0Q4"/>
<keyword evidence="3" id="KW-1185">Reference proteome</keyword>
<gene>
    <name evidence="2" type="ORF">TNCT_234051</name>
</gene>
<protein>
    <submittedName>
        <fullName evidence="2">Uncharacterized protein</fullName>
    </submittedName>
</protein>
<evidence type="ECO:0000313" key="2">
    <source>
        <dbReference type="EMBL" id="GFR14882.1"/>
    </source>
</evidence>
<comment type="caution">
    <text evidence="2">The sequence shown here is derived from an EMBL/GenBank/DDBJ whole genome shotgun (WGS) entry which is preliminary data.</text>
</comment>
<organism evidence="2 3">
    <name type="scientific">Trichonephila clavata</name>
    <name type="common">Joro spider</name>
    <name type="synonym">Nephila clavata</name>
    <dbReference type="NCBI Taxonomy" id="2740835"/>
    <lineage>
        <taxon>Eukaryota</taxon>
        <taxon>Metazoa</taxon>
        <taxon>Ecdysozoa</taxon>
        <taxon>Arthropoda</taxon>
        <taxon>Chelicerata</taxon>
        <taxon>Arachnida</taxon>
        <taxon>Araneae</taxon>
        <taxon>Araneomorphae</taxon>
        <taxon>Entelegynae</taxon>
        <taxon>Araneoidea</taxon>
        <taxon>Nephilidae</taxon>
        <taxon>Trichonephila</taxon>
    </lineage>
</organism>
<evidence type="ECO:0000313" key="3">
    <source>
        <dbReference type="Proteomes" id="UP000887116"/>
    </source>
</evidence>
<accession>A0A8X6H0Q4</accession>
<dbReference type="EMBL" id="BMAO01007272">
    <property type="protein sequence ID" value="GFR14882.1"/>
    <property type="molecule type" value="Genomic_DNA"/>
</dbReference>
<evidence type="ECO:0000256" key="1">
    <source>
        <dbReference type="SAM" id="MobiDB-lite"/>
    </source>
</evidence>
<proteinExistence type="predicted"/>
<feature type="compositionally biased region" description="Polar residues" evidence="1">
    <location>
        <begin position="620"/>
        <end position="633"/>
    </location>
</feature>
<dbReference type="Proteomes" id="UP000887116">
    <property type="component" value="Unassembled WGS sequence"/>
</dbReference>
<sequence length="724" mass="83655">MFRQYKIKKCYVLLCPLNNLKNKISNNRKKVTDREYINQFGLKQCFVLIKKPQKVPIERYGKVVFVKSQRVPIERPEKEFTTHYSHDFLQKVANYVFLANKGKKCVNFTRLYNKLYTPFWNLDYNGFLSLLYKFYEELCMKNKWEHNKIKIVIDANNADVNNADVNNAVNTRVPPKCRKCRLKIFTKSTRDFLEMRKKRPGNLDYQDTKLPEEISKSPDKVQVLSSTSGPAPELLQEQQGGIKVDQHLLEMKSKAPTLKILPEQIETEDPLLELEGREPVVRILQEQTSQESVQSLSEIKEKEPTLEILIDQPSKECVKAGNPLPETEVKESAMEILQELPPLEDVIANQLLPKVKEEEPVLEVLQELIKEDNSLPEVEVRVHAIEILQEHPPQGNVEADQPSPELRGKELPLELLQKQLLREEIDDKSLSEIEKESPLKMLQEQSEQESIKAVLSLPKIEEKKPGLEMLQGQFLLEKVKASQHLLVRTEDLPVLELMETGERKRKYSSESPTLRKKQILREVVQKPEVIEKKQLADQIEDEPLIVESRPRKFARMQRQQELERMGIPPILHQLEDLDLIRRPQFLHPPCLQRQTVHPNFVSSTTMQYTGPVRYEVVNAIPSNSDSSNRTNLSDLDEKSIKNHNGTSDQMEKPNKVNGHYTDSDHTEMSDQVEVPDTVGEDMRNRKWSNSIIKSTEAEQSRRSSVIKQTVKSNNNIGTLATKVL</sequence>
<reference evidence="2" key="1">
    <citation type="submission" date="2020-07" db="EMBL/GenBank/DDBJ databases">
        <title>Multicomponent nature underlies the extraordinary mechanical properties of spider dragline silk.</title>
        <authorList>
            <person name="Kono N."/>
            <person name="Nakamura H."/>
            <person name="Mori M."/>
            <person name="Yoshida Y."/>
            <person name="Ohtoshi R."/>
            <person name="Malay A.D."/>
            <person name="Moran D.A.P."/>
            <person name="Tomita M."/>
            <person name="Numata K."/>
            <person name="Arakawa K."/>
        </authorList>
    </citation>
    <scope>NUCLEOTIDE SEQUENCE</scope>
</reference>
<dbReference type="OrthoDB" id="10451208at2759"/>
<feature type="region of interest" description="Disordered" evidence="1">
    <location>
        <begin position="619"/>
        <end position="706"/>
    </location>
</feature>
<name>A0A8X6H0Q4_TRICU</name>